<gene>
    <name evidence="1" type="ORF">MYCIT1_LOCUS16187</name>
</gene>
<accession>A0AAD2HBS1</accession>
<dbReference type="Gene3D" id="3.80.10.10">
    <property type="entry name" value="Ribonuclease Inhibitor"/>
    <property type="match status" value="1"/>
</dbReference>
<evidence type="ECO:0000313" key="2">
    <source>
        <dbReference type="Proteomes" id="UP001295794"/>
    </source>
</evidence>
<dbReference type="EMBL" id="CAVNYO010000169">
    <property type="protein sequence ID" value="CAK5271262.1"/>
    <property type="molecule type" value="Genomic_DNA"/>
</dbReference>
<organism evidence="1 2">
    <name type="scientific">Mycena citricolor</name>
    <dbReference type="NCBI Taxonomy" id="2018698"/>
    <lineage>
        <taxon>Eukaryota</taxon>
        <taxon>Fungi</taxon>
        <taxon>Dikarya</taxon>
        <taxon>Basidiomycota</taxon>
        <taxon>Agaricomycotina</taxon>
        <taxon>Agaricomycetes</taxon>
        <taxon>Agaricomycetidae</taxon>
        <taxon>Agaricales</taxon>
        <taxon>Marasmiineae</taxon>
        <taxon>Mycenaceae</taxon>
        <taxon>Mycena</taxon>
    </lineage>
</organism>
<protein>
    <recommendedName>
        <fullName evidence="3">F-box domain-containing protein</fullName>
    </recommendedName>
</protein>
<evidence type="ECO:0008006" key="3">
    <source>
        <dbReference type="Google" id="ProtNLM"/>
    </source>
</evidence>
<proteinExistence type="predicted"/>
<reference evidence="1" key="1">
    <citation type="submission" date="2023-11" db="EMBL/GenBank/DDBJ databases">
        <authorList>
            <person name="De Vega J J."/>
            <person name="De Vega J J."/>
        </authorList>
    </citation>
    <scope>NUCLEOTIDE SEQUENCE</scope>
</reference>
<sequence>MKTLASLPEETIRLIAHIFITSEPQRGWKVWGEEQNAYRSLFPLSETCKRLRENLKPLLFRTIHNWNVDGKRVWPRAIWPHGVEVNLRDHAVRDLRVLQLTDEVYAALSYMPLLTTVILRYNASVPSDALRCVGALSGLASLEIHQARLDGPMPSSLDFPSLQRLLVSISGFRGIVRASDIDRATERAHCGKLLRCVSARLCFLHVSGDLLPDDFDDIRWPRLQTLIISEHTPAMYLLVPTFTARMPQLRTLELLYSADMGRTSDELRPPFVYGDSAGNPLAQTLPLLTSLSLSNLAADDPIFSQLPPSLTALHFHARRDPYCGLTRDFWDRGETALSNAEAIFVIERVPHLQDLAELTIVLREYPTAELLEVIASRFPRLTFLEASHMKYRLGREWQYDEPRIAGDPAQLAALGRLSHLHTLKLSPDLFCNQFHEKLCCRLLANWIFTGVPWLKELQLTQVYSGVWLPYHNPDPDRWHKYHRERVVRSSSKMPPPRIIDVP</sequence>
<name>A0AAD2HBS1_9AGAR</name>
<keyword evidence="2" id="KW-1185">Reference proteome</keyword>
<dbReference type="SUPFAM" id="SSF52047">
    <property type="entry name" value="RNI-like"/>
    <property type="match status" value="1"/>
</dbReference>
<dbReference type="Proteomes" id="UP001295794">
    <property type="component" value="Unassembled WGS sequence"/>
</dbReference>
<dbReference type="AlphaFoldDB" id="A0AAD2HBS1"/>
<comment type="caution">
    <text evidence="1">The sequence shown here is derived from an EMBL/GenBank/DDBJ whole genome shotgun (WGS) entry which is preliminary data.</text>
</comment>
<dbReference type="InterPro" id="IPR032675">
    <property type="entry name" value="LRR_dom_sf"/>
</dbReference>
<evidence type="ECO:0000313" key="1">
    <source>
        <dbReference type="EMBL" id="CAK5271262.1"/>
    </source>
</evidence>